<dbReference type="CDD" id="cd01335">
    <property type="entry name" value="Radical_SAM"/>
    <property type="match status" value="1"/>
</dbReference>
<dbReference type="Gene3D" id="3.80.30.20">
    <property type="entry name" value="tm_1862 like domain"/>
    <property type="match status" value="1"/>
</dbReference>
<dbReference type="InterPro" id="IPR006638">
    <property type="entry name" value="Elp3/MiaA/NifB-like_rSAM"/>
</dbReference>
<feature type="domain" description="Radical SAM core" evidence="1">
    <location>
        <begin position="245"/>
        <end position="479"/>
    </location>
</feature>
<accession>A0A840UW21</accession>
<dbReference type="PANTHER" id="PTHR42731:SF5">
    <property type="entry name" value="RADICAL SAM DOMAIN PROTEIN"/>
    <property type="match status" value="1"/>
</dbReference>
<name>A0A840UW21_9BACT</name>
<protein>
    <submittedName>
        <fullName evidence="2">Radical SAM superfamily enzyme YgiQ (UPF0313 family)</fullName>
    </submittedName>
</protein>
<dbReference type="InterPro" id="IPR023404">
    <property type="entry name" value="rSAM_horseshoe"/>
</dbReference>
<dbReference type="Pfam" id="PF19864">
    <property type="entry name" value="Radical_SAM_N2"/>
    <property type="match status" value="1"/>
</dbReference>
<sequence length="599" mass="66151">MTGIGRRKPGKTGISPRQALLDKERGGYLKKWTGRLPAALVYPNTYQVGMSSLGFQLVYSLLNEEEAVVCERFFLPSPGKPLRSIESDRPLNHFSLVFISISFEHDYRHLVEMLLAAGIEPWAEKRNPAISADSPLLVCGGVVAFMNPEPIAPFVDLFVVGEAEPVLPQLMRAIVAGLSGSGSRRDLLWSINRDLPGCYAPMLYPPRYDERGQFAGYDHPAGLPPRITKTSLSSCAVAGHSQLLTPEAEFADLYLTELGRGCSRGCRFCTAGFVYRPPRLWDMAAVIKGLEARDASVSRIGLLGMEMADPDGLDRIADHIGLNGCALSFSSLRADRISQPLLELLGKSGLKSVAIAPDGSSERLRRVINKNISEDDLLQAAVKLVAAGLFKLKLYLMIGLPTETDADLREFLLLVARIKEAIDPIGRARGRLCEIRISVNCFAPKPWTPFQYHPFGMSAALPPGAHGDLLQVVAELRRRQELLRSGITGLANVHLTHDRPEQVLFQALLAKGDRRLAAVLLDMVAHRLPWKKAMARQQLDVERFVICGHDENSVFPWDILDHGISRGYLWQEYQRAFAEKTTVPCDTAVCRRCGVCHGN</sequence>
<dbReference type="Pfam" id="PF04055">
    <property type="entry name" value="Radical_SAM"/>
    <property type="match status" value="1"/>
</dbReference>
<dbReference type="SFLD" id="SFLDG01082">
    <property type="entry name" value="B12-binding_domain_containing"/>
    <property type="match status" value="1"/>
</dbReference>
<dbReference type="EMBL" id="JACHEO010000005">
    <property type="protein sequence ID" value="MBB5347604.1"/>
    <property type="molecule type" value="Genomic_DNA"/>
</dbReference>
<dbReference type="GO" id="GO:0003824">
    <property type="term" value="F:catalytic activity"/>
    <property type="evidence" value="ECO:0007669"/>
    <property type="project" value="InterPro"/>
</dbReference>
<reference evidence="2 3" key="1">
    <citation type="submission" date="2020-08" db="EMBL/GenBank/DDBJ databases">
        <title>Genomic Encyclopedia of Type Strains, Phase IV (KMG-IV): sequencing the most valuable type-strain genomes for metagenomic binning, comparative biology and taxonomic classification.</title>
        <authorList>
            <person name="Goeker M."/>
        </authorList>
    </citation>
    <scope>NUCLEOTIDE SEQUENCE [LARGE SCALE GENOMIC DNA]</scope>
    <source>
        <strain evidence="2 3">DSM 28570</strain>
    </source>
</reference>
<evidence type="ECO:0000313" key="3">
    <source>
        <dbReference type="Proteomes" id="UP000539642"/>
    </source>
</evidence>
<gene>
    <name evidence="2" type="ORF">HNQ81_001325</name>
</gene>
<dbReference type="SUPFAM" id="SSF102114">
    <property type="entry name" value="Radical SAM enzymes"/>
    <property type="match status" value="1"/>
</dbReference>
<evidence type="ECO:0000259" key="1">
    <source>
        <dbReference type="PROSITE" id="PS51918"/>
    </source>
</evidence>
<dbReference type="PROSITE" id="PS51918">
    <property type="entry name" value="RADICAL_SAM"/>
    <property type="match status" value="1"/>
</dbReference>
<keyword evidence="3" id="KW-1185">Reference proteome</keyword>
<comment type="caution">
    <text evidence="2">The sequence shown here is derived from an EMBL/GenBank/DDBJ whole genome shotgun (WGS) entry which is preliminary data.</text>
</comment>
<dbReference type="RefSeq" id="WP_337833427.1">
    <property type="nucleotide sequence ID" value="NZ_JACHEO010000005.1"/>
</dbReference>
<dbReference type="InterPro" id="IPR058240">
    <property type="entry name" value="rSAM_sf"/>
</dbReference>
<evidence type="ECO:0000313" key="2">
    <source>
        <dbReference type="EMBL" id="MBB5347604.1"/>
    </source>
</evidence>
<dbReference type="Proteomes" id="UP000539642">
    <property type="component" value="Unassembled WGS sequence"/>
</dbReference>
<organism evidence="2 3">
    <name type="scientific">Desulfoprunum benzoelyticum</name>
    <dbReference type="NCBI Taxonomy" id="1506996"/>
    <lineage>
        <taxon>Bacteria</taxon>
        <taxon>Pseudomonadati</taxon>
        <taxon>Thermodesulfobacteriota</taxon>
        <taxon>Desulfobulbia</taxon>
        <taxon>Desulfobulbales</taxon>
        <taxon>Desulfobulbaceae</taxon>
        <taxon>Desulfoprunum</taxon>
    </lineage>
</organism>
<dbReference type="SFLD" id="SFLDS00029">
    <property type="entry name" value="Radical_SAM"/>
    <property type="match status" value="1"/>
</dbReference>
<dbReference type="SMART" id="SM00729">
    <property type="entry name" value="Elp3"/>
    <property type="match status" value="1"/>
</dbReference>
<dbReference type="AlphaFoldDB" id="A0A840UW21"/>
<dbReference type="InterPro" id="IPR007197">
    <property type="entry name" value="rSAM"/>
</dbReference>
<dbReference type="InterPro" id="IPR045784">
    <property type="entry name" value="Radical_SAM_N2"/>
</dbReference>
<dbReference type="GO" id="GO:0051536">
    <property type="term" value="F:iron-sulfur cluster binding"/>
    <property type="evidence" value="ECO:0007669"/>
    <property type="project" value="InterPro"/>
</dbReference>
<dbReference type="PANTHER" id="PTHR42731">
    <property type="entry name" value="SLL1084 PROTEIN"/>
    <property type="match status" value="1"/>
</dbReference>
<proteinExistence type="predicted"/>